<dbReference type="Proteomes" id="UP000276133">
    <property type="component" value="Unassembled WGS sequence"/>
</dbReference>
<protein>
    <submittedName>
        <fullName evidence="1">Uncharacterized protein</fullName>
    </submittedName>
</protein>
<dbReference type="AlphaFoldDB" id="A0A3M7QH01"/>
<name>A0A3M7QH01_BRAPC</name>
<organism evidence="1 2">
    <name type="scientific">Brachionus plicatilis</name>
    <name type="common">Marine rotifer</name>
    <name type="synonym">Brachionus muelleri</name>
    <dbReference type="NCBI Taxonomy" id="10195"/>
    <lineage>
        <taxon>Eukaryota</taxon>
        <taxon>Metazoa</taxon>
        <taxon>Spiralia</taxon>
        <taxon>Gnathifera</taxon>
        <taxon>Rotifera</taxon>
        <taxon>Eurotatoria</taxon>
        <taxon>Monogononta</taxon>
        <taxon>Pseudotrocha</taxon>
        <taxon>Ploima</taxon>
        <taxon>Brachionidae</taxon>
        <taxon>Brachionus</taxon>
    </lineage>
</organism>
<dbReference type="EMBL" id="REGN01006125">
    <property type="protein sequence ID" value="RNA10716.1"/>
    <property type="molecule type" value="Genomic_DNA"/>
</dbReference>
<dbReference type="OrthoDB" id="10067596at2759"/>
<gene>
    <name evidence="1" type="ORF">BpHYR1_012700</name>
</gene>
<keyword evidence="2" id="KW-1185">Reference proteome</keyword>
<sequence>MLKHILTVSELRKRIERKLLRSNNSLESWHKAISQDIVDHPNINRLEHHLIKEQNLKDCHSNVNASHWASIL</sequence>
<comment type="caution">
    <text evidence="1">The sequence shown here is derived from an EMBL/GenBank/DDBJ whole genome shotgun (WGS) entry which is preliminary data.</text>
</comment>
<proteinExistence type="predicted"/>
<reference evidence="1 2" key="1">
    <citation type="journal article" date="2018" name="Sci. Rep.">
        <title>Genomic signatures of local adaptation to the degree of environmental predictability in rotifers.</title>
        <authorList>
            <person name="Franch-Gras L."/>
            <person name="Hahn C."/>
            <person name="Garcia-Roger E.M."/>
            <person name="Carmona M.J."/>
            <person name="Serra M."/>
            <person name="Gomez A."/>
        </authorList>
    </citation>
    <scope>NUCLEOTIDE SEQUENCE [LARGE SCALE GENOMIC DNA]</scope>
    <source>
        <strain evidence="1">HYR1</strain>
    </source>
</reference>
<accession>A0A3M7QH01</accession>
<evidence type="ECO:0000313" key="2">
    <source>
        <dbReference type="Proteomes" id="UP000276133"/>
    </source>
</evidence>
<evidence type="ECO:0000313" key="1">
    <source>
        <dbReference type="EMBL" id="RNA10716.1"/>
    </source>
</evidence>